<dbReference type="InterPro" id="IPR050832">
    <property type="entry name" value="Bact_Acetyltransf"/>
</dbReference>
<reference evidence="4 5" key="1">
    <citation type="submission" date="2018-09" db="EMBL/GenBank/DDBJ databases">
        <title>Novel species of Cryobacterium.</title>
        <authorList>
            <person name="Liu Q."/>
            <person name="Xin Y.-H."/>
        </authorList>
    </citation>
    <scope>NUCLEOTIDE SEQUENCE [LARGE SCALE GENOMIC DNA]</scope>
    <source>
        <strain evidence="4 5">Hh39</strain>
    </source>
</reference>
<evidence type="ECO:0000313" key="5">
    <source>
        <dbReference type="Proteomes" id="UP000272015"/>
    </source>
</evidence>
<dbReference type="CDD" id="cd04301">
    <property type="entry name" value="NAT_SF"/>
    <property type="match status" value="1"/>
</dbReference>
<dbReference type="Pfam" id="PF00583">
    <property type="entry name" value="Acetyltransf_1"/>
    <property type="match status" value="1"/>
</dbReference>
<keyword evidence="2" id="KW-0012">Acyltransferase</keyword>
<evidence type="ECO:0000256" key="2">
    <source>
        <dbReference type="ARBA" id="ARBA00023315"/>
    </source>
</evidence>
<dbReference type="InterPro" id="IPR016181">
    <property type="entry name" value="Acyl_CoA_acyltransferase"/>
</dbReference>
<dbReference type="PANTHER" id="PTHR43877">
    <property type="entry name" value="AMINOALKYLPHOSPHONATE N-ACETYLTRANSFERASE-RELATED-RELATED"/>
    <property type="match status" value="1"/>
</dbReference>
<dbReference type="GO" id="GO:0016747">
    <property type="term" value="F:acyltransferase activity, transferring groups other than amino-acyl groups"/>
    <property type="evidence" value="ECO:0007669"/>
    <property type="project" value="InterPro"/>
</dbReference>
<dbReference type="RefSeq" id="WP_119975456.1">
    <property type="nucleotide sequence ID" value="NZ_JBHSQA010000003.1"/>
</dbReference>
<sequence>MPDSRAQHPHPTPPVFTETPVTDAAAHSLLAAYFAERALTFPAQQGRYSPTFPALEQFVPPAGVFLLLGDPAAGGFVGCGGIRRLDDTPAGAVRFEIKHLWLHPSTRGRGWGRALLAELERRAHGFGATEVVLDTNASLTAAGALYASAGYAQIQPYNNNPNATTWYSKQLA</sequence>
<dbReference type="Gene3D" id="3.40.630.30">
    <property type="match status" value="1"/>
</dbReference>
<gene>
    <name evidence="4" type="ORF">D6T64_14820</name>
</gene>
<comment type="caution">
    <text evidence="4">The sequence shown here is derived from an EMBL/GenBank/DDBJ whole genome shotgun (WGS) entry which is preliminary data.</text>
</comment>
<dbReference type="AlphaFoldDB" id="A0A3A5MEW4"/>
<name>A0A3A5MEW4_9MICO</name>
<dbReference type="EMBL" id="QZVS01000090">
    <property type="protein sequence ID" value="RJT87311.1"/>
    <property type="molecule type" value="Genomic_DNA"/>
</dbReference>
<dbReference type="InterPro" id="IPR000182">
    <property type="entry name" value="GNAT_dom"/>
</dbReference>
<protein>
    <submittedName>
        <fullName evidence="4">N-acetyltransferase</fullName>
    </submittedName>
</protein>
<dbReference type="OrthoDB" id="3174517at2"/>
<organism evidence="4 5">
    <name type="scientific">Cryobacterium melibiosiphilum</name>
    <dbReference type="NCBI Taxonomy" id="995039"/>
    <lineage>
        <taxon>Bacteria</taxon>
        <taxon>Bacillati</taxon>
        <taxon>Actinomycetota</taxon>
        <taxon>Actinomycetes</taxon>
        <taxon>Micrococcales</taxon>
        <taxon>Microbacteriaceae</taxon>
        <taxon>Cryobacterium</taxon>
    </lineage>
</organism>
<dbReference type="SUPFAM" id="SSF55729">
    <property type="entry name" value="Acyl-CoA N-acyltransferases (Nat)"/>
    <property type="match status" value="1"/>
</dbReference>
<keyword evidence="5" id="KW-1185">Reference proteome</keyword>
<evidence type="ECO:0000259" key="3">
    <source>
        <dbReference type="PROSITE" id="PS51186"/>
    </source>
</evidence>
<dbReference type="Proteomes" id="UP000272015">
    <property type="component" value="Unassembled WGS sequence"/>
</dbReference>
<dbReference type="PANTHER" id="PTHR43877:SF2">
    <property type="entry name" value="AMINOALKYLPHOSPHONATE N-ACETYLTRANSFERASE-RELATED"/>
    <property type="match status" value="1"/>
</dbReference>
<evidence type="ECO:0000313" key="4">
    <source>
        <dbReference type="EMBL" id="RJT87311.1"/>
    </source>
</evidence>
<proteinExistence type="predicted"/>
<evidence type="ECO:0000256" key="1">
    <source>
        <dbReference type="ARBA" id="ARBA00022679"/>
    </source>
</evidence>
<dbReference type="PROSITE" id="PS51186">
    <property type="entry name" value="GNAT"/>
    <property type="match status" value="1"/>
</dbReference>
<keyword evidence="1 4" id="KW-0808">Transferase</keyword>
<feature type="domain" description="N-acetyltransferase" evidence="3">
    <location>
        <begin position="20"/>
        <end position="172"/>
    </location>
</feature>
<accession>A0A3A5MEW4</accession>